<dbReference type="Pfam" id="PF09976">
    <property type="entry name" value="TPR_21"/>
    <property type="match status" value="1"/>
</dbReference>
<keyword evidence="6" id="KW-1185">Reference proteome</keyword>
<evidence type="ECO:0000259" key="3">
    <source>
        <dbReference type="Pfam" id="PF09976"/>
    </source>
</evidence>
<gene>
    <name evidence="5" type="ORF">SAMN05421686_106192</name>
</gene>
<dbReference type="AlphaFoldDB" id="A0A1N7N527"/>
<evidence type="ECO:0000259" key="4">
    <source>
        <dbReference type="Pfam" id="PF16331"/>
    </source>
</evidence>
<dbReference type="Gene3D" id="1.25.40.10">
    <property type="entry name" value="Tetratricopeptide repeat domain"/>
    <property type="match status" value="1"/>
</dbReference>
<dbReference type="RefSeq" id="WP_076516090.1">
    <property type="nucleotide sequence ID" value="NZ_FTOH01000006.1"/>
</dbReference>
<keyword evidence="2" id="KW-0732">Signal</keyword>
<accession>A0A1N7N527</accession>
<dbReference type="InterPro" id="IPR014162">
    <property type="entry name" value="CpoB_C"/>
</dbReference>
<name>A0A1N7N527_9GAMM</name>
<reference evidence="6" key="1">
    <citation type="submission" date="2017-01" db="EMBL/GenBank/DDBJ databases">
        <authorList>
            <person name="Varghese N."/>
            <person name="Submissions S."/>
        </authorList>
    </citation>
    <scope>NUCLEOTIDE SEQUENCE [LARGE SCALE GENOMIC DNA]</scope>
    <source>
        <strain evidence="6">DSM 24913</strain>
    </source>
</reference>
<dbReference type="Proteomes" id="UP000185639">
    <property type="component" value="Unassembled WGS sequence"/>
</dbReference>
<feature type="coiled-coil region" evidence="1">
    <location>
        <begin position="60"/>
        <end position="94"/>
    </location>
</feature>
<dbReference type="Gene3D" id="1.20.5.110">
    <property type="match status" value="1"/>
</dbReference>
<sequence>MKRLVVTLALAASSVSALSDDGWVSVGSTQVVAPASSEPVVTPDQSPILAPSANPGGDLLTELMLQVEQMKTEVASLRGQLEEQQAKVRRMEASQQDRYLDLDSRISALTLAPPAVNSQEVSQSEADNNDGEALPPAGEAYKSAMQLVRDKKFAEARKAFDSFAENYAGDALAVNAIYWAGEVSMVEGKLDVAEARFRTVKEDHSDHSKAADASYKLAVVLDKSGKKAESKALLQEVISQYAGKSDSTVSLAQAYLKKMQGTSE</sequence>
<dbReference type="SUPFAM" id="SSF48452">
    <property type="entry name" value="TPR-like"/>
    <property type="match status" value="1"/>
</dbReference>
<evidence type="ECO:0000256" key="1">
    <source>
        <dbReference type="SAM" id="Coils"/>
    </source>
</evidence>
<proteinExistence type="predicted"/>
<dbReference type="InterPro" id="IPR018704">
    <property type="entry name" value="SecYEG/CpoB_TPR"/>
</dbReference>
<dbReference type="OrthoDB" id="9768142at2"/>
<feature type="chain" id="PRO_5012116936" evidence="2">
    <location>
        <begin position="20"/>
        <end position="264"/>
    </location>
</feature>
<protein>
    <submittedName>
        <fullName evidence="5">Tol-pal system protein YbgF</fullName>
    </submittedName>
</protein>
<evidence type="ECO:0000313" key="5">
    <source>
        <dbReference type="EMBL" id="SIS93462.1"/>
    </source>
</evidence>
<organism evidence="5 6">
    <name type="scientific">Thalassolituus maritimus</name>
    <dbReference type="NCBI Taxonomy" id="484498"/>
    <lineage>
        <taxon>Bacteria</taxon>
        <taxon>Pseudomonadati</taxon>
        <taxon>Pseudomonadota</taxon>
        <taxon>Gammaproteobacteria</taxon>
        <taxon>Oceanospirillales</taxon>
        <taxon>Oceanospirillaceae</taxon>
        <taxon>Thalassolituus</taxon>
    </lineage>
</organism>
<dbReference type="InterPro" id="IPR011990">
    <property type="entry name" value="TPR-like_helical_dom_sf"/>
</dbReference>
<dbReference type="GO" id="GO:0070206">
    <property type="term" value="P:protein trimerization"/>
    <property type="evidence" value="ECO:0007669"/>
    <property type="project" value="InterPro"/>
</dbReference>
<feature type="signal peptide" evidence="2">
    <location>
        <begin position="1"/>
        <end position="19"/>
    </location>
</feature>
<dbReference type="NCBIfam" id="TIGR02795">
    <property type="entry name" value="tol_pal_ybgF"/>
    <property type="match status" value="1"/>
</dbReference>
<dbReference type="EMBL" id="FTOH01000006">
    <property type="protein sequence ID" value="SIS93462.1"/>
    <property type="molecule type" value="Genomic_DNA"/>
</dbReference>
<dbReference type="InterPro" id="IPR032519">
    <property type="entry name" value="YbgF_tri"/>
</dbReference>
<keyword evidence="1" id="KW-0175">Coiled coil</keyword>
<feature type="domain" description="Ancillary SecYEG translocon subunit/Cell division coordinator CpoB TPR" evidence="3">
    <location>
        <begin position="137"/>
        <end position="239"/>
    </location>
</feature>
<feature type="domain" description="YbgF trimerisation" evidence="4">
    <location>
        <begin position="59"/>
        <end position="115"/>
    </location>
</feature>
<evidence type="ECO:0000313" key="6">
    <source>
        <dbReference type="Proteomes" id="UP000185639"/>
    </source>
</evidence>
<dbReference type="Pfam" id="PF16331">
    <property type="entry name" value="TolA_bind_tri"/>
    <property type="match status" value="1"/>
</dbReference>
<evidence type="ECO:0000256" key="2">
    <source>
        <dbReference type="SAM" id="SignalP"/>
    </source>
</evidence>
<dbReference type="STRING" id="484498.SAMN05421686_106192"/>